<dbReference type="Pfam" id="PF09563">
    <property type="entry name" value="RE_LlaJI"/>
    <property type="match status" value="1"/>
</dbReference>
<protein>
    <recommendedName>
        <fullName evidence="3">LlaJI family restriction endonuclease</fullName>
    </recommendedName>
</protein>
<sequence>MKTMKLMNNCHFFIEYEWRSINGTQIPSVFYERGFCEKSNSGSVKFKVVGILEHDGEFFIIFPKGMYIPSHDKEKVLTTQLLLKTLNKYSSTNILGAEELTWMGSANSSKLFQTANWIIEDFKQNGLIHTNKRKEQQNGNGRIEWSKSIKQKSPIIINKKFYYLDVITSKNDIVSDQELTIMHSIVLTMVKDSYGWLFDFDYQHDFPNNNYSLKYMLYILNKSLRNTNIDRETRLFKHLITFLNRKVNANLMNVFVTAHFANIWEAACADFIGNMRSLHSLVPNPYWIFEDNKQLTAQIPDILFSKGDSIFIFDAKYYRIKEGIDKLPGWGEIVKQLFYGLSLSKQEIKIYNTFLFPSSYTSGIKYLGFASVKNKESEFGLVLAFGLDVSIVLKYYNSKNKIIRNQVVENLFSEIIKIEFGNLYNIT</sequence>
<evidence type="ECO:0008006" key="3">
    <source>
        <dbReference type="Google" id="ProtNLM"/>
    </source>
</evidence>
<proteinExistence type="predicted"/>
<gene>
    <name evidence="1" type="ORF">CGZ90_05620</name>
</gene>
<name>A0A235FEL5_9BACL</name>
<evidence type="ECO:0000313" key="1">
    <source>
        <dbReference type="EMBL" id="OYD59367.1"/>
    </source>
</evidence>
<reference evidence="1 2" key="1">
    <citation type="submission" date="2017-07" db="EMBL/GenBank/DDBJ databases">
        <title>Fictibacillus sp. nov. GDSW-R2A3 Genome sequencing and assembly.</title>
        <authorList>
            <person name="Mayilraj S."/>
        </authorList>
    </citation>
    <scope>NUCLEOTIDE SEQUENCE [LARGE SCALE GENOMIC DNA]</scope>
    <source>
        <strain evidence="1 2">GDSW-R2A3</strain>
    </source>
</reference>
<dbReference type="InterPro" id="IPR018579">
    <property type="entry name" value="Restrct_endonuc_II_LlaJI"/>
</dbReference>
<dbReference type="EMBL" id="NOII01000001">
    <property type="protein sequence ID" value="OYD59367.1"/>
    <property type="molecule type" value="Genomic_DNA"/>
</dbReference>
<comment type="caution">
    <text evidence="1">The sequence shown here is derived from an EMBL/GenBank/DDBJ whole genome shotgun (WGS) entry which is preliminary data.</text>
</comment>
<dbReference type="AlphaFoldDB" id="A0A235FEL5"/>
<organism evidence="1 2">
    <name type="scientific">Fictibacillus aquaticus</name>
    <dbReference type="NCBI Taxonomy" id="2021314"/>
    <lineage>
        <taxon>Bacteria</taxon>
        <taxon>Bacillati</taxon>
        <taxon>Bacillota</taxon>
        <taxon>Bacilli</taxon>
        <taxon>Bacillales</taxon>
        <taxon>Fictibacillaceae</taxon>
        <taxon>Fictibacillus</taxon>
    </lineage>
</organism>
<accession>A0A235FEL5</accession>
<dbReference type="Proteomes" id="UP000215059">
    <property type="component" value="Unassembled WGS sequence"/>
</dbReference>
<keyword evidence="2" id="KW-1185">Reference proteome</keyword>
<evidence type="ECO:0000313" key="2">
    <source>
        <dbReference type="Proteomes" id="UP000215059"/>
    </source>
</evidence>
<dbReference type="OrthoDB" id="9811025at2"/>